<keyword evidence="3" id="KW-1185">Reference proteome</keyword>
<dbReference type="AlphaFoldDB" id="D2VAJ7"/>
<dbReference type="InParanoid" id="D2VAJ7"/>
<evidence type="ECO:0000313" key="2">
    <source>
        <dbReference type="EMBL" id="EFC45966.1"/>
    </source>
</evidence>
<protein>
    <submittedName>
        <fullName evidence="2">Predicted protein</fullName>
    </submittedName>
</protein>
<organism evidence="3">
    <name type="scientific">Naegleria gruberi</name>
    <name type="common">Amoeba</name>
    <dbReference type="NCBI Taxonomy" id="5762"/>
    <lineage>
        <taxon>Eukaryota</taxon>
        <taxon>Discoba</taxon>
        <taxon>Heterolobosea</taxon>
        <taxon>Tetramitia</taxon>
        <taxon>Eutetramitia</taxon>
        <taxon>Vahlkampfiidae</taxon>
        <taxon>Naegleria</taxon>
    </lineage>
</organism>
<name>D2VAJ7_NAEGR</name>
<dbReference type="Proteomes" id="UP000006671">
    <property type="component" value="Unassembled WGS sequence"/>
</dbReference>
<feature type="region of interest" description="Disordered" evidence="1">
    <location>
        <begin position="478"/>
        <end position="501"/>
    </location>
</feature>
<dbReference type="VEuPathDB" id="AmoebaDB:NAEGRDRAFT_65881"/>
<evidence type="ECO:0000256" key="1">
    <source>
        <dbReference type="SAM" id="MobiDB-lite"/>
    </source>
</evidence>
<evidence type="ECO:0000313" key="3">
    <source>
        <dbReference type="Proteomes" id="UP000006671"/>
    </source>
</evidence>
<reference evidence="2 3" key="1">
    <citation type="journal article" date="2010" name="Cell">
        <title>The genome of Naegleria gruberi illuminates early eukaryotic versatility.</title>
        <authorList>
            <person name="Fritz-Laylin L.K."/>
            <person name="Prochnik S.E."/>
            <person name="Ginger M.L."/>
            <person name="Dacks J.B."/>
            <person name="Carpenter M.L."/>
            <person name="Field M.C."/>
            <person name="Kuo A."/>
            <person name="Paredez A."/>
            <person name="Chapman J."/>
            <person name="Pham J."/>
            <person name="Shu S."/>
            <person name="Neupane R."/>
            <person name="Cipriano M."/>
            <person name="Mancuso J."/>
            <person name="Tu H."/>
            <person name="Salamov A."/>
            <person name="Lindquist E."/>
            <person name="Shapiro H."/>
            <person name="Lucas S."/>
            <person name="Grigoriev I.V."/>
            <person name="Cande W.Z."/>
            <person name="Fulton C."/>
            <person name="Rokhsar D.S."/>
            <person name="Dawson S.C."/>
        </authorList>
    </citation>
    <scope>NUCLEOTIDE SEQUENCE [LARGE SCALE GENOMIC DNA]</scope>
    <source>
        <strain evidence="2 3">NEG-M</strain>
    </source>
</reference>
<dbReference type="KEGG" id="ngr:NAEGRDRAFT_65881"/>
<accession>D2VAJ7</accession>
<gene>
    <name evidence="2" type="ORF">NAEGRDRAFT_65881</name>
</gene>
<sequence>MEYTEQYIQKKSQSVLSQMDSITFPKKIRARLDQISNVIAKTCIHLEEENVKVEEKGSNDISQNTPIKTKQVDNCHTTERNVSTQKINLLRNFKYLSVDTLQYLSSGIDTVEMTHQIPITMAILEYAMQNTEKFKFQTLECLQLGSLLMDAFTKYDIKEKKRVFGDTSIRIMTEKKIHPYLLFMESQRTDCDTVFSHKDFLKICLTCRSSLKYTTYQLFNSQNKTIYDSTKLSCFALLTCPSTVFVLRMDCENYKPENVTSMVMDKAYRLGFSLRLIATIDMKKDPESLLSVLYTIFSYGHDLTLTFNGEPCDRITNTPIETKLRAQEANNFTFERYYNIITEVFESDFNEISLIIKVLIQNQYDKTYQYDSTFNGPKYEKTDWKQNFNTFLEQHSESTIYILSNTNSTPTLELQRKGNEKIIVFFKTKRVYDYYDDDEETEMNDNVENNDELNEYDELGDILHATCYTKPLKKRKNLKSQSLQDSKKSKSNTDTDMFLQRPAGSNVSNTGEFCFDKNNSTNETKDLKLDKLLMFDMTSEYEQLLYELFNINIINKYYRIRRDLNPKEGVFLYLDGIYNNKEFKIRNFEKEIFNELFEMIREMNLNPWKIINEKDYCLQQLEKLQNNVLHWNISDTSSSPTINSEMKNSHQMKQ</sequence>
<proteinExistence type="predicted"/>
<dbReference type="GeneID" id="8848546"/>
<dbReference type="RefSeq" id="XP_002678710.1">
    <property type="nucleotide sequence ID" value="XM_002678664.1"/>
</dbReference>
<dbReference type="EMBL" id="GG738860">
    <property type="protein sequence ID" value="EFC45966.1"/>
    <property type="molecule type" value="Genomic_DNA"/>
</dbReference>